<evidence type="ECO:0000256" key="5">
    <source>
        <dbReference type="ARBA" id="ARBA00023277"/>
    </source>
</evidence>
<protein>
    <submittedName>
        <fullName evidence="8">L-arabinose isomerase</fullName>
        <ecNumber evidence="8">5.3.1.4</ecNumber>
    </submittedName>
</protein>
<dbReference type="PANTHER" id="PTHR38464">
    <property type="entry name" value="L-ARABINOSE ISOMERASE"/>
    <property type="match status" value="1"/>
</dbReference>
<dbReference type="SUPFAM" id="SSF50443">
    <property type="entry name" value="FucI/AraA C-terminal domain-like"/>
    <property type="match status" value="1"/>
</dbReference>
<sequence>MQQGYGFGGEGDWKTAALLRILKVMASGLEGGTSFMEDYTYHFQPGNDLVIGSHMLEVCPSIAEQKPLLDVQPLGIGGKADRRG</sequence>
<evidence type="ECO:0000313" key="8">
    <source>
        <dbReference type="EMBL" id="VEA73907.1"/>
    </source>
</evidence>
<dbReference type="PANTHER" id="PTHR38464:SF1">
    <property type="entry name" value="L-ARABINOSE ISOMERASE"/>
    <property type="match status" value="1"/>
</dbReference>
<reference evidence="8 9" key="1">
    <citation type="submission" date="2018-12" db="EMBL/GenBank/DDBJ databases">
        <authorList>
            <consortium name="Pathogen Informatics"/>
        </authorList>
    </citation>
    <scope>NUCLEOTIDE SEQUENCE [LARGE SCALE GENOMIC DNA]</scope>
    <source>
        <strain evidence="8 9">NCTC9419</strain>
    </source>
</reference>
<feature type="domain" description="L-arabinose isomerase C-terminal" evidence="6">
    <location>
        <begin position="32"/>
        <end position="81"/>
    </location>
</feature>
<dbReference type="InterPro" id="IPR055390">
    <property type="entry name" value="AraA_central"/>
</dbReference>
<accession>A0A3S4GGK8</accession>
<evidence type="ECO:0000259" key="7">
    <source>
        <dbReference type="Pfam" id="PF24856"/>
    </source>
</evidence>
<evidence type="ECO:0000313" key="9">
    <source>
        <dbReference type="Proteomes" id="UP000271603"/>
    </source>
</evidence>
<keyword evidence="5" id="KW-0119">Carbohydrate metabolism</keyword>
<feature type="domain" description="L-arabinose isomerase central" evidence="7">
    <location>
        <begin position="1"/>
        <end position="28"/>
    </location>
</feature>
<dbReference type="Pfam" id="PF11762">
    <property type="entry name" value="Arabinose_Iso_C"/>
    <property type="match status" value="1"/>
</dbReference>
<keyword evidence="2" id="KW-0054">Arabinose catabolism</keyword>
<evidence type="ECO:0000256" key="4">
    <source>
        <dbReference type="ARBA" id="ARBA00023235"/>
    </source>
</evidence>
<dbReference type="GO" id="GO:0046872">
    <property type="term" value="F:metal ion binding"/>
    <property type="evidence" value="ECO:0007669"/>
    <property type="project" value="UniProtKB-KW"/>
</dbReference>
<gene>
    <name evidence="8" type="primary">araA_3</name>
    <name evidence="8" type="ORF">NCTC9419_05542</name>
</gene>
<dbReference type="GO" id="GO:0008733">
    <property type="term" value="F:L-arabinose isomerase activity"/>
    <property type="evidence" value="ECO:0007669"/>
    <property type="project" value="UniProtKB-EC"/>
</dbReference>
<dbReference type="EC" id="5.3.1.4" evidence="8"/>
<evidence type="ECO:0000259" key="6">
    <source>
        <dbReference type="Pfam" id="PF11762"/>
    </source>
</evidence>
<proteinExistence type="predicted"/>
<name>A0A3S4GGK8_SERRU</name>
<dbReference type="SUPFAM" id="SSF53743">
    <property type="entry name" value="FucI/AraA N-terminal and middle domains"/>
    <property type="match status" value="1"/>
</dbReference>
<dbReference type="Proteomes" id="UP000271603">
    <property type="component" value="Chromosome"/>
</dbReference>
<dbReference type="AlphaFoldDB" id="A0A3S4GGK8"/>
<keyword evidence="3" id="KW-0464">Manganese</keyword>
<dbReference type="InterPro" id="IPR009015">
    <property type="entry name" value="Fucose_isomerase_N/cen_sf"/>
</dbReference>
<evidence type="ECO:0000256" key="1">
    <source>
        <dbReference type="ARBA" id="ARBA00022723"/>
    </source>
</evidence>
<keyword evidence="1" id="KW-0479">Metal-binding</keyword>
<evidence type="ECO:0000256" key="3">
    <source>
        <dbReference type="ARBA" id="ARBA00023211"/>
    </source>
</evidence>
<dbReference type="InterPro" id="IPR004216">
    <property type="entry name" value="Fuc/Ara_isomerase_C"/>
</dbReference>
<dbReference type="InterPro" id="IPR024664">
    <property type="entry name" value="Ara_Isoase_C"/>
</dbReference>
<organism evidence="8 9">
    <name type="scientific">Serratia rubidaea</name>
    <name type="common">Serratia marinorubra</name>
    <dbReference type="NCBI Taxonomy" id="61652"/>
    <lineage>
        <taxon>Bacteria</taxon>
        <taxon>Pseudomonadati</taxon>
        <taxon>Pseudomonadota</taxon>
        <taxon>Gammaproteobacteria</taxon>
        <taxon>Enterobacterales</taxon>
        <taxon>Yersiniaceae</taxon>
        <taxon>Serratia</taxon>
    </lineage>
</organism>
<keyword evidence="4 8" id="KW-0413">Isomerase</keyword>
<dbReference type="InterPro" id="IPR003762">
    <property type="entry name" value="Lara_isomerase"/>
</dbReference>
<evidence type="ECO:0000256" key="2">
    <source>
        <dbReference type="ARBA" id="ARBA00022935"/>
    </source>
</evidence>
<dbReference type="GO" id="GO:0005829">
    <property type="term" value="C:cytosol"/>
    <property type="evidence" value="ECO:0007669"/>
    <property type="project" value="TreeGrafter"/>
</dbReference>
<dbReference type="EMBL" id="LR134155">
    <property type="protein sequence ID" value="VEA73907.1"/>
    <property type="molecule type" value="Genomic_DNA"/>
</dbReference>
<dbReference type="GO" id="GO:0019569">
    <property type="term" value="P:L-arabinose catabolic process to D-xylulose 5-phosphate"/>
    <property type="evidence" value="ECO:0007669"/>
    <property type="project" value="TreeGrafter"/>
</dbReference>
<dbReference type="Pfam" id="PF24856">
    <property type="entry name" value="AraA_central"/>
    <property type="match status" value="1"/>
</dbReference>